<dbReference type="NCBIfam" id="TIGR00254">
    <property type="entry name" value="GGDEF"/>
    <property type="match status" value="1"/>
</dbReference>
<accession>V6F952</accession>
<dbReference type="Proteomes" id="UP000018922">
    <property type="component" value="Chromosome I"/>
</dbReference>
<dbReference type="InterPro" id="IPR029787">
    <property type="entry name" value="Nucleotide_cyclase"/>
</dbReference>
<dbReference type="Pfam" id="PF00990">
    <property type="entry name" value="GGDEF"/>
    <property type="match status" value="1"/>
</dbReference>
<dbReference type="Pfam" id="PF00563">
    <property type="entry name" value="EAL"/>
    <property type="match status" value="1"/>
</dbReference>
<dbReference type="Gene3D" id="3.30.70.270">
    <property type="match status" value="1"/>
</dbReference>
<dbReference type="InterPro" id="IPR035919">
    <property type="entry name" value="EAL_sf"/>
</dbReference>
<evidence type="ECO:0000259" key="1">
    <source>
        <dbReference type="PROSITE" id="PS50883"/>
    </source>
</evidence>
<dbReference type="GO" id="GO:0003824">
    <property type="term" value="F:catalytic activity"/>
    <property type="evidence" value="ECO:0007669"/>
    <property type="project" value="UniProtKB-ARBA"/>
</dbReference>
<dbReference type="PROSITE" id="PS50887">
    <property type="entry name" value="GGDEF"/>
    <property type="match status" value="1"/>
</dbReference>
<dbReference type="STRING" id="1430440.MGMSRv2__4151"/>
<dbReference type="CDD" id="cd01948">
    <property type="entry name" value="EAL"/>
    <property type="match status" value="1"/>
</dbReference>
<dbReference type="SUPFAM" id="SSF141868">
    <property type="entry name" value="EAL domain-like"/>
    <property type="match status" value="1"/>
</dbReference>
<dbReference type="SUPFAM" id="SSF55785">
    <property type="entry name" value="PYP-like sensor domain (PAS domain)"/>
    <property type="match status" value="1"/>
</dbReference>
<dbReference type="eggNOG" id="COG5001">
    <property type="taxonomic scope" value="Bacteria"/>
</dbReference>
<feature type="domain" description="GGDEF" evidence="2">
    <location>
        <begin position="177"/>
        <end position="310"/>
    </location>
</feature>
<dbReference type="InterPro" id="IPR035965">
    <property type="entry name" value="PAS-like_dom_sf"/>
</dbReference>
<dbReference type="SMART" id="SM00267">
    <property type="entry name" value="GGDEF"/>
    <property type="match status" value="1"/>
</dbReference>
<dbReference type="InterPro" id="IPR001633">
    <property type="entry name" value="EAL_dom"/>
</dbReference>
<evidence type="ECO:0000313" key="4">
    <source>
        <dbReference type="Proteomes" id="UP000018922"/>
    </source>
</evidence>
<protein>
    <submittedName>
        <fullName evidence="3">Uncharacterized protein</fullName>
    </submittedName>
</protein>
<dbReference type="InterPro" id="IPR043128">
    <property type="entry name" value="Rev_trsase/Diguanyl_cyclase"/>
</dbReference>
<evidence type="ECO:0000313" key="3">
    <source>
        <dbReference type="EMBL" id="CDL01366.1"/>
    </source>
</evidence>
<sequence>MDVMVTHPLSPTAEPYSPLPLLELVDDVLCLCQGDTIVWINESGAEQLGSSGRNLTGTTFSHLLHPDHRHHLSNGPEGLSDDPAGVPMILARPDGGTMAVLMRVLPLGGGLYGVMLRDLTGRMPAWDTLVRAVTRLEERARDLSRQASFDALTGLPNRALFMDRLGQAVHQAERNGQMVGLMFIDLDGFKLVNDTLGHDMGDLLLEETGRRLSACIRSGDTVARLGGDEFTVLMPNLGTYQNAPAVAGRILDILTKPFDLAGREAFVSGSIGITVFPDDASDAMTMLKNADAAMYRAKDHGKANFQFFTSDMNAAVEERLAIKTGLSQALERNEMTLAFQPKLDLALGTFTGVEALLRWNAAELGRVSPAKFIPVMEESGLMGRVGEWAIDAACRQYREWLDQGKATPRIAINLSVRQLRAPGFVALVQAALDRAALPACALEFEITEGMVTRDSDTAVAILRQLVDMGITLSMDDFGTGTSSLSVIRRFPVDSVKIDQSFIADIAGDQGSLEIVRAIISMGHALGRRIIAEGVETNEQVEILRRLGCDEIQGYVLAPPVPASELAVLLARPASL</sequence>
<dbReference type="InterPro" id="IPR052155">
    <property type="entry name" value="Biofilm_reg_signaling"/>
</dbReference>
<reference evidence="3 4" key="1">
    <citation type="journal article" date="2014" name="Genome Announc.">
        <title>Complete genome sequence of Magnetospirillum gryphiswaldense MSR-1.</title>
        <authorList>
            <person name="Wang X."/>
            <person name="Wang Q."/>
            <person name="Zhang W."/>
            <person name="Wang Y."/>
            <person name="Li L."/>
            <person name="Wen T."/>
            <person name="Zhang T."/>
            <person name="Zhang Y."/>
            <person name="Xu J."/>
            <person name="Hu J."/>
            <person name="Li S."/>
            <person name="Liu L."/>
            <person name="Liu J."/>
            <person name="Jiang W."/>
            <person name="Tian J."/>
            <person name="Li Y."/>
            <person name="Schuler D."/>
            <person name="Wang L."/>
            <person name="Li J."/>
        </authorList>
    </citation>
    <scope>NUCLEOTIDE SEQUENCE [LARGE SCALE GENOMIC DNA]</scope>
    <source>
        <strain evidence="4">DSM 6361 / JCM 21280 / NBRC 15271 / MSR-1</strain>
    </source>
</reference>
<dbReference type="SUPFAM" id="SSF55073">
    <property type="entry name" value="Nucleotide cyclase"/>
    <property type="match status" value="1"/>
</dbReference>
<evidence type="ECO:0000259" key="2">
    <source>
        <dbReference type="PROSITE" id="PS50887"/>
    </source>
</evidence>
<keyword evidence="4" id="KW-1185">Reference proteome</keyword>
<dbReference type="PROSITE" id="PS50883">
    <property type="entry name" value="EAL"/>
    <property type="match status" value="1"/>
</dbReference>
<gene>
    <name evidence="3" type="ordered locus">MGMSRv2__4151</name>
</gene>
<dbReference type="SMART" id="SM00052">
    <property type="entry name" value="EAL"/>
    <property type="match status" value="1"/>
</dbReference>
<organism evidence="3 4">
    <name type="scientific">Magnetospirillum gryphiswaldense (strain DSM 6361 / JCM 21280 / NBRC 15271 / MSR-1)</name>
    <dbReference type="NCBI Taxonomy" id="431944"/>
    <lineage>
        <taxon>Bacteria</taxon>
        <taxon>Pseudomonadati</taxon>
        <taxon>Pseudomonadota</taxon>
        <taxon>Alphaproteobacteria</taxon>
        <taxon>Rhodospirillales</taxon>
        <taxon>Rhodospirillaceae</taxon>
        <taxon>Magnetospirillum</taxon>
    </lineage>
</organism>
<dbReference type="PANTHER" id="PTHR44757:SF2">
    <property type="entry name" value="BIOFILM ARCHITECTURE MAINTENANCE PROTEIN MBAA"/>
    <property type="match status" value="1"/>
</dbReference>
<proteinExistence type="predicted"/>
<dbReference type="AlphaFoldDB" id="V6F952"/>
<dbReference type="CDD" id="cd01949">
    <property type="entry name" value="GGDEF"/>
    <property type="match status" value="1"/>
</dbReference>
<feature type="domain" description="EAL" evidence="1">
    <location>
        <begin position="319"/>
        <end position="573"/>
    </location>
</feature>
<name>V6F952_MAGGM</name>
<dbReference type="FunFam" id="3.30.70.270:FF:000001">
    <property type="entry name" value="Diguanylate cyclase domain protein"/>
    <property type="match status" value="1"/>
</dbReference>
<dbReference type="PANTHER" id="PTHR44757">
    <property type="entry name" value="DIGUANYLATE CYCLASE DGCP"/>
    <property type="match status" value="1"/>
</dbReference>
<dbReference type="Gene3D" id="3.20.20.450">
    <property type="entry name" value="EAL domain"/>
    <property type="match status" value="1"/>
</dbReference>
<dbReference type="KEGG" id="mgy:MGMSRv2__4151"/>
<dbReference type="InterPro" id="IPR000160">
    <property type="entry name" value="GGDEF_dom"/>
</dbReference>
<dbReference type="EMBL" id="HG794546">
    <property type="protein sequence ID" value="CDL01366.1"/>
    <property type="molecule type" value="Genomic_DNA"/>
</dbReference>
<dbReference type="HOGENOM" id="CLU_000445_70_50_5"/>